<keyword evidence="10" id="KW-0677">Repeat</keyword>
<comment type="subcellular location">
    <subcellularLocation>
        <location evidence="1 17">Cell membrane</location>
        <topology evidence="1 17">Multi-pass membrane protein</topology>
    </subcellularLocation>
</comment>
<dbReference type="SUPFAM" id="SSF46626">
    <property type="entry name" value="Cytochrome c"/>
    <property type="match status" value="2"/>
</dbReference>
<feature type="domain" description="Cytochrome c" evidence="21">
    <location>
        <begin position="135"/>
        <end position="213"/>
    </location>
</feature>
<dbReference type="InterPro" id="IPR050597">
    <property type="entry name" value="Cytochrome_c_Oxidase_Subunit"/>
</dbReference>
<evidence type="ECO:0000256" key="16">
    <source>
        <dbReference type="ARBA" id="ARBA00029351"/>
    </source>
</evidence>
<keyword evidence="13 17" id="KW-1133">Transmembrane helix</keyword>
<keyword evidence="9 17" id="KW-0479">Metal-binding</keyword>
<gene>
    <name evidence="22" type="ORF">ETU37_21415</name>
</gene>
<accession>A0A4Q5IUV6</accession>
<organism evidence="22 23">
    <name type="scientific">Nocardioides iriomotensis</name>
    <dbReference type="NCBI Taxonomy" id="715784"/>
    <lineage>
        <taxon>Bacteria</taxon>
        <taxon>Bacillati</taxon>
        <taxon>Actinomycetota</taxon>
        <taxon>Actinomycetes</taxon>
        <taxon>Propionibacteriales</taxon>
        <taxon>Nocardioidaceae</taxon>
        <taxon>Nocardioides</taxon>
    </lineage>
</organism>
<dbReference type="GO" id="GO:0005506">
    <property type="term" value="F:iron ion binding"/>
    <property type="evidence" value="ECO:0007669"/>
    <property type="project" value="UniProtKB-UniRule"/>
</dbReference>
<evidence type="ECO:0000256" key="4">
    <source>
        <dbReference type="ARBA" id="ARBA00022448"/>
    </source>
</evidence>
<evidence type="ECO:0000256" key="1">
    <source>
        <dbReference type="ARBA" id="ARBA00004651"/>
    </source>
</evidence>
<keyword evidence="4 17" id="KW-0813">Transport</keyword>
<feature type="transmembrane region" description="Helical" evidence="17">
    <location>
        <begin position="233"/>
        <end position="251"/>
    </location>
</feature>
<feature type="binding site" description="axial binding residue" evidence="19">
    <location>
        <position position="44"/>
    </location>
    <ligand>
        <name>heme c</name>
        <dbReference type="ChEBI" id="CHEBI:61717"/>
        <label>1</label>
    </ligand>
    <ligandPart>
        <name>Fe</name>
        <dbReference type="ChEBI" id="CHEBI:18248"/>
    </ligandPart>
</feature>
<dbReference type="GO" id="GO:0005886">
    <property type="term" value="C:plasma membrane"/>
    <property type="evidence" value="ECO:0007669"/>
    <property type="project" value="UniProtKB-SubCell"/>
</dbReference>
<dbReference type="PANTHER" id="PTHR33751">
    <property type="entry name" value="CBB3-TYPE CYTOCHROME C OXIDASE SUBUNIT FIXP"/>
    <property type="match status" value="1"/>
</dbReference>
<feature type="binding site" description="covalent" evidence="18">
    <location>
        <position position="43"/>
    </location>
    <ligand>
        <name>heme c</name>
        <dbReference type="ChEBI" id="CHEBI:61717"/>
        <label>1</label>
    </ligand>
</feature>
<evidence type="ECO:0000256" key="17">
    <source>
        <dbReference type="PIRNR" id="PIRNR000007"/>
    </source>
</evidence>
<evidence type="ECO:0000256" key="7">
    <source>
        <dbReference type="ARBA" id="ARBA00022660"/>
    </source>
</evidence>
<proteinExistence type="predicted"/>
<feature type="binding site" description="axial binding residue" evidence="19">
    <location>
        <position position="152"/>
    </location>
    <ligand>
        <name>heme c</name>
        <dbReference type="ChEBI" id="CHEBI:61717"/>
        <label>2</label>
    </ligand>
    <ligandPart>
        <name>Fe</name>
        <dbReference type="ChEBI" id="CHEBI:18248"/>
    </ligandPart>
</feature>
<evidence type="ECO:0000256" key="14">
    <source>
        <dbReference type="ARBA" id="ARBA00023004"/>
    </source>
</evidence>
<evidence type="ECO:0000256" key="3">
    <source>
        <dbReference type="ARBA" id="ARBA00017819"/>
    </source>
</evidence>
<evidence type="ECO:0000256" key="2">
    <source>
        <dbReference type="ARBA" id="ARBA00012951"/>
    </source>
</evidence>
<dbReference type="PROSITE" id="PS51007">
    <property type="entry name" value="CYTC"/>
    <property type="match status" value="2"/>
</dbReference>
<keyword evidence="12 17" id="KW-0249">Electron transport</keyword>
<feature type="binding site" description="covalent" evidence="18">
    <location>
        <position position="40"/>
    </location>
    <ligand>
        <name>heme c</name>
        <dbReference type="ChEBI" id="CHEBI:61717"/>
        <label>1</label>
    </ligand>
</feature>
<evidence type="ECO:0000256" key="13">
    <source>
        <dbReference type="ARBA" id="ARBA00022989"/>
    </source>
</evidence>
<dbReference type="Proteomes" id="UP000291189">
    <property type="component" value="Unassembled WGS sequence"/>
</dbReference>
<evidence type="ECO:0000256" key="6">
    <source>
        <dbReference type="ARBA" id="ARBA00022617"/>
    </source>
</evidence>
<feature type="chain" id="PRO_5020354324" description="Cytochrome bc1 complex cytochrome c subunit" evidence="20">
    <location>
        <begin position="20"/>
        <end position="263"/>
    </location>
</feature>
<comment type="catalytic activity">
    <reaction evidence="16 17">
        <text>a quinol + 2 Fe(III)-[cytochrome c](out) = a quinone + 2 Fe(II)-[cytochrome c](out) + 2 H(+)(out)</text>
        <dbReference type="Rhea" id="RHEA:11484"/>
        <dbReference type="Rhea" id="RHEA-COMP:10350"/>
        <dbReference type="Rhea" id="RHEA-COMP:14399"/>
        <dbReference type="ChEBI" id="CHEBI:15378"/>
        <dbReference type="ChEBI" id="CHEBI:24646"/>
        <dbReference type="ChEBI" id="CHEBI:29033"/>
        <dbReference type="ChEBI" id="CHEBI:29034"/>
        <dbReference type="ChEBI" id="CHEBI:132124"/>
        <dbReference type="EC" id="7.1.1.8"/>
    </reaction>
</comment>
<dbReference type="AlphaFoldDB" id="A0A4Q5IUV6"/>
<dbReference type="OrthoDB" id="9811281at2"/>
<evidence type="ECO:0000256" key="18">
    <source>
        <dbReference type="PIRSR" id="PIRSR000007-50"/>
    </source>
</evidence>
<dbReference type="InterPro" id="IPR009152">
    <property type="entry name" value="bc1_cytC-su"/>
</dbReference>
<evidence type="ECO:0000256" key="8">
    <source>
        <dbReference type="ARBA" id="ARBA00022692"/>
    </source>
</evidence>
<keyword evidence="15 17" id="KW-0472">Membrane</keyword>
<evidence type="ECO:0000256" key="12">
    <source>
        <dbReference type="ARBA" id="ARBA00022982"/>
    </source>
</evidence>
<dbReference type="GO" id="GO:0020037">
    <property type="term" value="F:heme binding"/>
    <property type="evidence" value="ECO:0007669"/>
    <property type="project" value="UniProtKB-UniRule"/>
</dbReference>
<keyword evidence="6 17" id="KW-0349">Heme</keyword>
<keyword evidence="7 17" id="KW-0679">Respiratory chain</keyword>
<keyword evidence="5 17" id="KW-1003">Cell membrane</keyword>
<dbReference type="EMBL" id="SDPU01000035">
    <property type="protein sequence ID" value="RYU09767.1"/>
    <property type="molecule type" value="Genomic_DNA"/>
</dbReference>
<feature type="signal peptide" evidence="20">
    <location>
        <begin position="1"/>
        <end position="19"/>
    </location>
</feature>
<dbReference type="Pfam" id="PF13442">
    <property type="entry name" value="Cytochrome_CBB3"/>
    <property type="match status" value="1"/>
</dbReference>
<dbReference type="Pfam" id="PF00034">
    <property type="entry name" value="Cytochrom_C"/>
    <property type="match status" value="1"/>
</dbReference>
<reference evidence="22 23" key="1">
    <citation type="submission" date="2019-01" db="EMBL/GenBank/DDBJ databases">
        <title>Nocardioides guangzhouensis sp. nov., an actinobacterium isolated from soil.</title>
        <authorList>
            <person name="Fu Y."/>
            <person name="Cai Y."/>
            <person name="Lin Z."/>
            <person name="Chen P."/>
        </authorList>
    </citation>
    <scope>NUCLEOTIDE SEQUENCE [LARGE SCALE GENOMIC DNA]</scope>
    <source>
        <strain evidence="22 23">NBRC 105384</strain>
    </source>
</reference>
<keyword evidence="8 17" id="KW-0812">Transmembrane</keyword>
<feature type="binding site" description="covalent" evidence="18">
    <location>
        <position position="151"/>
    </location>
    <ligand>
        <name>heme c</name>
        <dbReference type="ChEBI" id="CHEBI:61717"/>
        <label>2</label>
    </ligand>
</feature>
<comment type="PTM">
    <text evidence="18">Binds 2 heme c groups covalently per subunit.</text>
</comment>
<evidence type="ECO:0000313" key="22">
    <source>
        <dbReference type="EMBL" id="RYU09767.1"/>
    </source>
</evidence>
<dbReference type="RefSeq" id="WP_129989532.1">
    <property type="nucleotide sequence ID" value="NZ_SDPU01000035.1"/>
</dbReference>
<comment type="caution">
    <text evidence="17">Lacks conserved residue(s) required for the propagation of feature annotation.</text>
</comment>
<keyword evidence="14 17" id="KW-0408">Iron</keyword>
<name>A0A4Q5IUV6_9ACTN</name>
<feature type="binding site" description="covalent" evidence="18">
    <location>
        <position position="148"/>
    </location>
    <ligand>
        <name>heme c</name>
        <dbReference type="ChEBI" id="CHEBI:61717"/>
        <label>2</label>
    </ligand>
</feature>
<comment type="caution">
    <text evidence="22">The sequence shown here is derived from an EMBL/GenBank/DDBJ whole genome shotgun (WGS) entry which is preliminary data.</text>
</comment>
<keyword evidence="20" id="KW-0732">Signal</keyword>
<dbReference type="PIRSF" id="PIRSF000007">
    <property type="entry name" value="Ubiq_cycred_cyc"/>
    <property type="match status" value="1"/>
</dbReference>
<dbReference type="PANTHER" id="PTHR33751:SF13">
    <property type="entry name" value="CYTOCHROME BC1 COMPLEX CYTOCHROME C SUBUNIT"/>
    <property type="match status" value="1"/>
</dbReference>
<evidence type="ECO:0000256" key="11">
    <source>
        <dbReference type="ARBA" id="ARBA00022967"/>
    </source>
</evidence>
<keyword evidence="23" id="KW-1185">Reference proteome</keyword>
<evidence type="ECO:0000256" key="10">
    <source>
        <dbReference type="ARBA" id="ARBA00022737"/>
    </source>
</evidence>
<evidence type="ECO:0000256" key="5">
    <source>
        <dbReference type="ARBA" id="ARBA00022475"/>
    </source>
</evidence>
<dbReference type="InterPro" id="IPR009056">
    <property type="entry name" value="Cyt_c-like_dom"/>
</dbReference>
<comment type="subunit">
    <text evidence="17">The cytochrome bc1 complex is composed of a cytochrome b (QcrB), the Rieske iron-sulfur protein (QcrA) and a diheme cytochrome c (QcrC) subunit.</text>
</comment>
<dbReference type="InterPro" id="IPR036909">
    <property type="entry name" value="Cyt_c-like_dom_sf"/>
</dbReference>
<keyword evidence="11 17" id="KW-1278">Translocase</keyword>
<sequence>MLGLLVTGGAYAVLSPAQASDEAADQSTVDQGRALFLVGCASCHGKNGEGVTLQNGNQYGPPLAGVGAAAVDFQVGTGRMPMARPGVQAPKKDVLYSEEEISALAAYVASLGPGPAIPESDAYDPLAIPEEDREEAIVRGGEFFRTNCTACHNFAASGGALPGGKYAPSLRGVSDKHIYEAMLTGPQQMPVFSDEVLKSEEKRDIIAYLNSIEDAPRYGGGNMGAFGPVSEGLFAWLVGIGACVGFAVWIASSSTRSKKGTQS</sequence>
<dbReference type="Gene3D" id="1.10.760.10">
    <property type="entry name" value="Cytochrome c-like domain"/>
    <property type="match status" value="2"/>
</dbReference>
<evidence type="ECO:0000259" key="21">
    <source>
        <dbReference type="PROSITE" id="PS51007"/>
    </source>
</evidence>
<evidence type="ECO:0000256" key="20">
    <source>
        <dbReference type="SAM" id="SignalP"/>
    </source>
</evidence>
<evidence type="ECO:0000313" key="23">
    <source>
        <dbReference type="Proteomes" id="UP000291189"/>
    </source>
</evidence>
<protein>
    <recommendedName>
        <fullName evidence="3 17">Cytochrome bc1 complex cytochrome c subunit</fullName>
        <ecNumber evidence="2 17">7.1.1.8</ecNumber>
    </recommendedName>
</protein>
<dbReference type="EC" id="7.1.1.8" evidence="2 17"/>
<evidence type="ECO:0000256" key="19">
    <source>
        <dbReference type="PIRSR" id="PIRSR000007-51"/>
    </source>
</evidence>
<evidence type="ECO:0000256" key="15">
    <source>
        <dbReference type="ARBA" id="ARBA00023136"/>
    </source>
</evidence>
<evidence type="ECO:0000256" key="9">
    <source>
        <dbReference type="ARBA" id="ARBA00022723"/>
    </source>
</evidence>
<feature type="domain" description="Cytochrome c" evidence="21">
    <location>
        <begin position="27"/>
        <end position="112"/>
    </location>
</feature>
<dbReference type="GO" id="GO:0008121">
    <property type="term" value="F:quinol-cytochrome-c reductase activity"/>
    <property type="evidence" value="ECO:0007669"/>
    <property type="project" value="UniProtKB-UniRule"/>
</dbReference>